<feature type="region of interest" description="Disordered" evidence="10">
    <location>
        <begin position="79"/>
        <end position="104"/>
    </location>
</feature>
<evidence type="ECO:0000256" key="7">
    <source>
        <dbReference type="ARBA" id="ARBA00073759"/>
    </source>
</evidence>
<dbReference type="SUPFAM" id="SSF102848">
    <property type="entry name" value="NSFL1 (p97 ATPase) cofactor p47, SEP domain"/>
    <property type="match status" value="1"/>
</dbReference>
<evidence type="ECO:0000256" key="9">
    <source>
        <dbReference type="ARBA" id="ARBA00081109"/>
    </source>
</evidence>
<reference evidence="12" key="1">
    <citation type="submission" date="2020-11" db="EMBL/GenBank/DDBJ databases">
        <authorList>
            <person name="Tran Van P."/>
        </authorList>
    </citation>
    <scope>NUCLEOTIDE SEQUENCE</scope>
</reference>
<dbReference type="AlphaFoldDB" id="A0A7R9F2J8"/>
<feature type="domain" description="SEP" evidence="11">
    <location>
        <begin position="140"/>
        <end position="204"/>
    </location>
</feature>
<evidence type="ECO:0000256" key="3">
    <source>
        <dbReference type="ARBA" id="ARBA00023054"/>
    </source>
</evidence>
<dbReference type="FunFam" id="3.30.420.210:FF:000003">
    <property type="entry name" value="UBX domain protein 11"/>
    <property type="match status" value="1"/>
</dbReference>
<dbReference type="EMBL" id="OD567334">
    <property type="protein sequence ID" value="CAD7445520.1"/>
    <property type="molecule type" value="Genomic_DNA"/>
</dbReference>
<evidence type="ECO:0000256" key="1">
    <source>
        <dbReference type="ARBA" id="ARBA00004245"/>
    </source>
</evidence>
<evidence type="ECO:0000256" key="4">
    <source>
        <dbReference type="ARBA" id="ARBA00023212"/>
    </source>
</evidence>
<dbReference type="PANTHER" id="PTHR23333:SF4">
    <property type="entry name" value="UBX DOMAIN-CONTAINING PROTEIN 11"/>
    <property type="match status" value="1"/>
</dbReference>
<evidence type="ECO:0000256" key="6">
    <source>
        <dbReference type="ARBA" id="ARBA00062345"/>
    </source>
</evidence>
<evidence type="ECO:0000256" key="8">
    <source>
        <dbReference type="ARBA" id="ARBA00075811"/>
    </source>
</evidence>
<comment type="subunit">
    <text evidence="6">Interacts with GNA12, GNA13, RND1, RND2 and RND3.</text>
</comment>
<dbReference type="GO" id="GO:0005856">
    <property type="term" value="C:cytoskeleton"/>
    <property type="evidence" value="ECO:0007669"/>
    <property type="project" value="UniProtKB-SubCell"/>
</dbReference>
<keyword evidence="4" id="KW-0206">Cytoskeleton</keyword>
<dbReference type="PROSITE" id="PS51399">
    <property type="entry name" value="SEP"/>
    <property type="match status" value="1"/>
</dbReference>
<protein>
    <recommendedName>
        <fullName evidence="7">UBX domain-containing protein 11</fullName>
    </recommendedName>
    <alternativeName>
        <fullName evidence="9">Socius</fullName>
    </alternativeName>
    <alternativeName>
        <fullName evidence="8">UBX domain-containing protein 5</fullName>
    </alternativeName>
</protein>
<proteinExistence type="predicted"/>
<comment type="subcellular location">
    <subcellularLocation>
        <location evidence="1">Cytoplasm</location>
        <location evidence="1">Cytoskeleton</location>
    </subcellularLocation>
</comment>
<dbReference type="PANTHER" id="PTHR23333">
    <property type="entry name" value="UBX DOMAIN CONTAINING PROTEIN"/>
    <property type="match status" value="1"/>
</dbReference>
<evidence type="ECO:0000256" key="2">
    <source>
        <dbReference type="ARBA" id="ARBA00022490"/>
    </source>
</evidence>
<gene>
    <name evidence="12" type="ORF">TBIB3V08_LOCUS7872</name>
</gene>
<dbReference type="SUPFAM" id="SSF54236">
    <property type="entry name" value="Ubiquitin-like"/>
    <property type="match status" value="1"/>
</dbReference>
<evidence type="ECO:0000313" key="12">
    <source>
        <dbReference type="EMBL" id="CAD7445520.1"/>
    </source>
</evidence>
<comment type="function">
    <text evidence="5">May be involved in the reorganization of actin cytoskeleton mediated by RND1, RND2 and RND3. Promotes RHOA activation mediated by GNA12 and GNA13.</text>
</comment>
<evidence type="ECO:0000259" key="11">
    <source>
        <dbReference type="PROSITE" id="PS51399"/>
    </source>
</evidence>
<feature type="compositionally biased region" description="Polar residues" evidence="10">
    <location>
        <begin position="251"/>
        <end position="261"/>
    </location>
</feature>
<dbReference type="InterPro" id="IPR029071">
    <property type="entry name" value="Ubiquitin-like_domsf"/>
</dbReference>
<evidence type="ECO:0000256" key="10">
    <source>
        <dbReference type="SAM" id="MobiDB-lite"/>
    </source>
</evidence>
<dbReference type="Gene3D" id="3.30.420.210">
    <property type="entry name" value="SEP domain"/>
    <property type="match status" value="1"/>
</dbReference>
<dbReference type="GO" id="GO:0043130">
    <property type="term" value="F:ubiquitin binding"/>
    <property type="evidence" value="ECO:0007669"/>
    <property type="project" value="TreeGrafter"/>
</dbReference>
<accession>A0A7R9F2J8</accession>
<evidence type="ECO:0000256" key="5">
    <source>
        <dbReference type="ARBA" id="ARBA00059434"/>
    </source>
</evidence>
<sequence length="374" mass="42248">MEGNIHGTALMLLKRLCKLEQLHARTKRRLGRFMKKVRAKDRKIAILKVKNFLKDYGLIWVGDEGNQNSSIADNTMQRRGLGQPAQNPKGNPEEPGRKTQTPPLCQRHHSLAIKLHCTTESNPLLGRCRPRARKRGRDDPISIPLTLYSDGLVLKSEPFRSYMEPSTQIFVVDILDGFFPTELQAQYPEGVSFKVIDKRSVTYKGSENGWKAFNGVGYKLGDKPSEDSKEVSSSSLSNHYNTPKQPRKNNDSTYYENGAQTQHEERVISSSVYLKCSDKEFNSSSKVYMIYISADETVMSLKKLLDENRKILSDSELSARGGYCLNASNHIGRKTSLSNTSLTLRDYGITCNTVLYMQKTEDHAGAVHFVNKFI</sequence>
<organism evidence="12">
    <name type="scientific">Timema bartmani</name>
    <dbReference type="NCBI Taxonomy" id="61472"/>
    <lineage>
        <taxon>Eukaryota</taxon>
        <taxon>Metazoa</taxon>
        <taxon>Ecdysozoa</taxon>
        <taxon>Arthropoda</taxon>
        <taxon>Hexapoda</taxon>
        <taxon>Insecta</taxon>
        <taxon>Pterygota</taxon>
        <taxon>Neoptera</taxon>
        <taxon>Polyneoptera</taxon>
        <taxon>Phasmatodea</taxon>
        <taxon>Timematodea</taxon>
        <taxon>Timematoidea</taxon>
        <taxon>Timematidae</taxon>
        <taxon>Timema</taxon>
    </lineage>
</organism>
<keyword evidence="2" id="KW-0963">Cytoplasm</keyword>
<name>A0A7R9F2J8_9NEOP</name>
<dbReference type="InterPro" id="IPR012989">
    <property type="entry name" value="SEP_domain"/>
</dbReference>
<keyword evidence="3" id="KW-0175">Coiled coil</keyword>
<dbReference type="Pfam" id="PF08059">
    <property type="entry name" value="SEP"/>
    <property type="match status" value="1"/>
</dbReference>
<feature type="region of interest" description="Disordered" evidence="10">
    <location>
        <begin position="224"/>
        <end position="261"/>
    </location>
</feature>
<dbReference type="InterPro" id="IPR036241">
    <property type="entry name" value="NSFL1C_SEP_dom_sf"/>
</dbReference>
<dbReference type="GO" id="GO:0043161">
    <property type="term" value="P:proteasome-mediated ubiquitin-dependent protein catabolic process"/>
    <property type="evidence" value="ECO:0007669"/>
    <property type="project" value="TreeGrafter"/>
</dbReference>